<dbReference type="FunFam" id="1.10.340.70:FF:000001">
    <property type="entry name" value="Retrovirus-related Pol polyprotein from transposon gypsy-like Protein"/>
    <property type="match status" value="1"/>
</dbReference>
<dbReference type="Proteomes" id="UP000663855">
    <property type="component" value="Unassembled WGS sequence"/>
</dbReference>
<proteinExistence type="predicted"/>
<dbReference type="GO" id="GO:0003676">
    <property type="term" value="F:nucleic acid binding"/>
    <property type="evidence" value="ECO:0007669"/>
    <property type="project" value="InterPro"/>
</dbReference>
<evidence type="ECO:0000313" key="4">
    <source>
        <dbReference type="Proteomes" id="UP000663855"/>
    </source>
</evidence>
<evidence type="ECO:0000259" key="1">
    <source>
        <dbReference type="PROSITE" id="PS50994"/>
    </source>
</evidence>
<dbReference type="Gene3D" id="1.10.340.70">
    <property type="match status" value="1"/>
</dbReference>
<evidence type="ECO:0000313" key="2">
    <source>
        <dbReference type="EMBL" id="CAF0952256.1"/>
    </source>
</evidence>
<name>A0A814D1X5_9BILA</name>
<dbReference type="EMBL" id="CAJOBH010210134">
    <property type="protein sequence ID" value="CAF5008936.1"/>
    <property type="molecule type" value="Genomic_DNA"/>
</dbReference>
<dbReference type="InterPro" id="IPR012337">
    <property type="entry name" value="RNaseH-like_sf"/>
</dbReference>
<dbReference type="AlphaFoldDB" id="A0A814D1X5"/>
<dbReference type="Proteomes" id="UP000681967">
    <property type="component" value="Unassembled WGS sequence"/>
</dbReference>
<dbReference type="Pfam" id="PF17921">
    <property type="entry name" value="Integrase_H2C2"/>
    <property type="match status" value="1"/>
</dbReference>
<dbReference type="InterPro" id="IPR001584">
    <property type="entry name" value="Integrase_cat-core"/>
</dbReference>
<evidence type="ECO:0000313" key="3">
    <source>
        <dbReference type="EMBL" id="CAF5008936.1"/>
    </source>
</evidence>
<dbReference type="GO" id="GO:0015074">
    <property type="term" value="P:DNA integration"/>
    <property type="evidence" value="ECO:0007669"/>
    <property type="project" value="InterPro"/>
</dbReference>
<dbReference type="InterPro" id="IPR041588">
    <property type="entry name" value="Integrase_H2C2"/>
</dbReference>
<accession>A0A814D1X5</accession>
<sequence length="511" mass="58727">MADYLSRSPVELAEEDIDERILYESKSTQTDLSSLSLNNLTPLKITTAITRAQAKLQQQTTATPSNTTMDGKVDELIPQGKAAIDEESIAKPSDTNSNKIIPFDMDDLRKFQEEDKVVQEIKKNIRSKKHYFIEDRILFRQQQPPLTSVPFVPEGRIRVDILKIYHDTPGNGAHFGRDKTTRKIQERYYWPTMIADIRNHVNSCLSCAQNNYLRQKSPGTLKPIQPPQGIWKLLSMDFHGPIAPTTKKGNRYIISLTDILSKFVIAKAVRDCSASTTTKFLINDVILKYGTPTCILTDNGTHFTTQLMNNLFQHLGVTHLYSTVYHPQTNGQIERFNATMDGKIAALCNERRTNWDEVLQYVTFNYNTSIHATTKQIPFEIMHGRQATLPFDQQDAIISLTQDPEHHQQIKTYIGKLEEEARKNILKSQQQYKIRYDLNRQNLLLKIDDLVLVKTRNARNKFDIRYEGPFKIIKQLGIKTFIVQHVKKLTLTRQVTMDIIVPLVERGNLIQ</sequence>
<reference evidence="2" key="1">
    <citation type="submission" date="2021-02" db="EMBL/GenBank/DDBJ databases">
        <authorList>
            <person name="Nowell W R."/>
        </authorList>
    </citation>
    <scope>NUCLEOTIDE SEQUENCE</scope>
</reference>
<dbReference type="SUPFAM" id="SSF53098">
    <property type="entry name" value="Ribonuclease H-like"/>
    <property type="match status" value="1"/>
</dbReference>
<comment type="caution">
    <text evidence="2">The sequence shown here is derived from an EMBL/GenBank/DDBJ whole genome shotgun (WGS) entry which is preliminary data.</text>
</comment>
<dbReference type="EMBL" id="CAJNOV010000002">
    <property type="protein sequence ID" value="CAF0952256.1"/>
    <property type="molecule type" value="Genomic_DNA"/>
</dbReference>
<dbReference type="PROSITE" id="PS50994">
    <property type="entry name" value="INTEGRASE"/>
    <property type="match status" value="1"/>
</dbReference>
<organism evidence="2 4">
    <name type="scientific">Rotaria magnacalcarata</name>
    <dbReference type="NCBI Taxonomy" id="392030"/>
    <lineage>
        <taxon>Eukaryota</taxon>
        <taxon>Metazoa</taxon>
        <taxon>Spiralia</taxon>
        <taxon>Gnathifera</taxon>
        <taxon>Rotifera</taxon>
        <taxon>Eurotatoria</taxon>
        <taxon>Bdelloidea</taxon>
        <taxon>Philodinida</taxon>
        <taxon>Philodinidae</taxon>
        <taxon>Rotaria</taxon>
    </lineage>
</organism>
<gene>
    <name evidence="3" type="ORF">BYL167_LOCUS55644</name>
    <name evidence="2" type="ORF">CJN711_LOCUS5</name>
</gene>
<dbReference type="Pfam" id="PF00665">
    <property type="entry name" value="rve"/>
    <property type="match status" value="1"/>
</dbReference>
<dbReference type="Gene3D" id="3.30.420.10">
    <property type="entry name" value="Ribonuclease H-like superfamily/Ribonuclease H"/>
    <property type="match status" value="1"/>
</dbReference>
<dbReference type="InterPro" id="IPR050951">
    <property type="entry name" value="Retrovirus_Pol_polyprotein"/>
</dbReference>
<dbReference type="FunFam" id="3.30.420.10:FF:000032">
    <property type="entry name" value="Retrovirus-related Pol polyprotein from transposon 297-like Protein"/>
    <property type="match status" value="1"/>
</dbReference>
<protein>
    <recommendedName>
        <fullName evidence="1">Integrase catalytic domain-containing protein</fullName>
    </recommendedName>
</protein>
<feature type="domain" description="Integrase catalytic" evidence="1">
    <location>
        <begin position="222"/>
        <end position="386"/>
    </location>
</feature>
<dbReference type="PANTHER" id="PTHR37984:SF15">
    <property type="entry name" value="INTEGRASE CATALYTIC DOMAIN-CONTAINING PROTEIN"/>
    <property type="match status" value="1"/>
</dbReference>
<dbReference type="PANTHER" id="PTHR37984">
    <property type="entry name" value="PROTEIN CBG26694"/>
    <property type="match status" value="1"/>
</dbReference>
<dbReference type="InterPro" id="IPR036397">
    <property type="entry name" value="RNaseH_sf"/>
</dbReference>